<evidence type="ECO:0000256" key="10">
    <source>
        <dbReference type="ARBA" id="ARBA00023049"/>
    </source>
</evidence>
<keyword evidence="10" id="KW-0482">Metalloprotease</keyword>
<keyword evidence="7" id="KW-0378">Hydrolase</keyword>
<evidence type="ECO:0000256" key="1">
    <source>
        <dbReference type="ARBA" id="ARBA00001947"/>
    </source>
</evidence>
<accession>A0ABX8J562</accession>
<evidence type="ECO:0000313" key="15">
    <source>
        <dbReference type="EMBL" id="QWV91824.1"/>
    </source>
</evidence>
<dbReference type="InterPro" id="IPR008915">
    <property type="entry name" value="Peptidase_M50"/>
</dbReference>
<evidence type="ECO:0000256" key="4">
    <source>
        <dbReference type="ARBA" id="ARBA00022670"/>
    </source>
</evidence>
<dbReference type="PANTHER" id="PTHR39188:SF3">
    <property type="entry name" value="STAGE IV SPORULATION PROTEIN FB"/>
    <property type="match status" value="1"/>
</dbReference>
<dbReference type="PANTHER" id="PTHR39188">
    <property type="entry name" value="MEMBRANE-ASSOCIATED ZINC METALLOPROTEASE M50B"/>
    <property type="match status" value="1"/>
</dbReference>
<keyword evidence="4" id="KW-0645">Protease</keyword>
<dbReference type="Proteomes" id="UP000683557">
    <property type="component" value="Chromosome"/>
</dbReference>
<evidence type="ECO:0000256" key="5">
    <source>
        <dbReference type="ARBA" id="ARBA00022692"/>
    </source>
</evidence>
<keyword evidence="9 12" id="KW-1133">Transmembrane helix</keyword>
<evidence type="ECO:0000256" key="8">
    <source>
        <dbReference type="ARBA" id="ARBA00022833"/>
    </source>
</evidence>
<evidence type="ECO:0000256" key="9">
    <source>
        <dbReference type="ARBA" id="ARBA00022989"/>
    </source>
</evidence>
<feature type="transmembrane region" description="Helical" evidence="12">
    <location>
        <begin position="396"/>
        <end position="413"/>
    </location>
</feature>
<name>A0ABX8J562_9BACT</name>
<evidence type="ECO:0000256" key="3">
    <source>
        <dbReference type="ARBA" id="ARBA00007931"/>
    </source>
</evidence>
<dbReference type="EMBL" id="CP076723">
    <property type="protein sequence ID" value="QWV91824.1"/>
    <property type="molecule type" value="Genomic_DNA"/>
</dbReference>
<sequence length="806" mass="89540">MSESIKITCPSCSFSRLVPLEKVPPRAVTVTCPKCNTSFLFDAHVVAPLPQLDAQAIGARQQLPEVATPPVSKKPVMPSPPAKRRLVDNPFAPQGVPIATGIALYAIGTPWYICVIVLLMAQYWFGPILIYFKNRMPTSSPLSAVPSESNLHAELRLFLSKTRPVLEAAGFVSKGCFTNAPGAAPISAIVALLQHEGTSDVAHLVAVVKDGTVGTTIGFSRPRDDRSKIRTSCTSLPSPFAHNPHDNVLRIAGEFALESLWRVHQARTAADRTAIREEPIQDGLQYQMNEERLGAALKVASGQWQPAKEQGFIRPTLTGSYSMCLRMLFPWKQLNRMSAERKVRRLLSELGEEPLREIKTAEATMDSTGTEPDLELESLATELQVISSGESKTGSLVPLIITVMFFFSAQIVSTTWQEVLILVGVLFFHELGHMAAMKVFKYTDLKMFFIPFFGAAVSGKNSNPTAVKSCIVSLMGPLPGIFLSVVLYILFFLTKNYYLFKTAQIMMMLNVFNLLPIMPLDGGRFVDVLFVNRRYFRFIFAFLGGAAFLILARSAGDFVLGFFGVLTIYVALCNLKLHGICSELKAEGLTADSVAELIGNQNALKRVVDKMRVPFPKLFSPNMNYKGIFDKLTVVVDTLKFRSANFLPKTLLLGTYITCILASVAGLFMFLGLNYKELSRTVEIDGKKYTYAEHHGFGKKRSECQINSQLYYDGKGTAYADDGSVSDIYYYKDGYRTGEWLALEKAGNVVEKRKYDHGRLVTVATLENGAWKTTTAEDRPVLKRWSEEIERMSQPFKSNHEHFYGN</sequence>
<dbReference type="CDD" id="cd06160">
    <property type="entry name" value="S2P-M50_like_2"/>
    <property type="match status" value="1"/>
</dbReference>
<feature type="transmembrane region" description="Helical" evidence="12">
    <location>
        <begin position="110"/>
        <end position="132"/>
    </location>
</feature>
<evidence type="ECO:0000256" key="11">
    <source>
        <dbReference type="ARBA" id="ARBA00023136"/>
    </source>
</evidence>
<dbReference type="InterPro" id="IPR011723">
    <property type="entry name" value="Znf/thioredoxin_put"/>
</dbReference>
<evidence type="ECO:0000256" key="2">
    <source>
        <dbReference type="ARBA" id="ARBA00004141"/>
    </source>
</evidence>
<dbReference type="Pfam" id="PF02163">
    <property type="entry name" value="Peptidase_M50"/>
    <property type="match status" value="1"/>
</dbReference>
<feature type="domain" description="Zinc finger/thioredoxin putative" evidence="14">
    <location>
        <begin position="6"/>
        <end position="39"/>
    </location>
</feature>
<keyword evidence="8" id="KW-0862">Zinc</keyword>
<keyword evidence="6" id="KW-0479">Metal-binding</keyword>
<evidence type="ECO:0000313" key="16">
    <source>
        <dbReference type="Proteomes" id="UP000683557"/>
    </source>
</evidence>
<feature type="transmembrane region" description="Helical" evidence="12">
    <location>
        <begin position="497"/>
        <end position="515"/>
    </location>
</feature>
<comment type="similarity">
    <text evidence="3">Belongs to the peptidase M50B family.</text>
</comment>
<keyword evidence="5 12" id="KW-0812">Transmembrane</keyword>
<dbReference type="NCBIfam" id="TIGR02098">
    <property type="entry name" value="MJ0042_CXXC"/>
    <property type="match status" value="1"/>
</dbReference>
<feature type="transmembrane region" description="Helical" evidence="12">
    <location>
        <begin position="419"/>
        <end position="440"/>
    </location>
</feature>
<feature type="transmembrane region" description="Helical" evidence="12">
    <location>
        <begin position="650"/>
        <end position="673"/>
    </location>
</feature>
<feature type="transmembrane region" description="Helical" evidence="12">
    <location>
        <begin position="535"/>
        <end position="552"/>
    </location>
</feature>
<reference evidence="15 16" key="1">
    <citation type="submission" date="2021-06" db="EMBL/GenBank/DDBJ databases">
        <title>Gemonas diversity in paddy soil.</title>
        <authorList>
            <person name="Liu G."/>
        </authorList>
    </citation>
    <scope>NUCLEOTIDE SEQUENCE [LARGE SCALE GENOMIC DNA]</scope>
    <source>
        <strain evidence="15 16">RG10</strain>
    </source>
</reference>
<protein>
    <submittedName>
        <fullName evidence="15">Zinc-ribbon domain-containing protein</fullName>
    </submittedName>
</protein>
<dbReference type="Pfam" id="PF13717">
    <property type="entry name" value="Zn_ribbon_4"/>
    <property type="match status" value="1"/>
</dbReference>
<evidence type="ECO:0000256" key="6">
    <source>
        <dbReference type="ARBA" id="ARBA00022723"/>
    </source>
</evidence>
<feature type="domain" description="Peptidase M50" evidence="13">
    <location>
        <begin position="419"/>
        <end position="496"/>
    </location>
</feature>
<gene>
    <name evidence="15" type="ORF">KP004_11330</name>
</gene>
<comment type="subcellular location">
    <subcellularLocation>
        <location evidence="2">Membrane</location>
        <topology evidence="2">Multi-pass membrane protein</topology>
    </subcellularLocation>
</comment>
<evidence type="ECO:0000259" key="14">
    <source>
        <dbReference type="Pfam" id="PF13717"/>
    </source>
</evidence>
<proteinExistence type="inferred from homology"/>
<evidence type="ECO:0000256" key="7">
    <source>
        <dbReference type="ARBA" id="ARBA00022801"/>
    </source>
</evidence>
<keyword evidence="11 12" id="KW-0472">Membrane</keyword>
<keyword evidence="16" id="KW-1185">Reference proteome</keyword>
<evidence type="ECO:0000259" key="13">
    <source>
        <dbReference type="Pfam" id="PF02163"/>
    </source>
</evidence>
<comment type="cofactor">
    <cofactor evidence="1">
        <name>Zn(2+)</name>
        <dbReference type="ChEBI" id="CHEBI:29105"/>
    </cofactor>
</comment>
<dbReference type="RefSeq" id="WP_216798654.1">
    <property type="nucleotide sequence ID" value="NZ_CP076723.1"/>
</dbReference>
<feature type="transmembrane region" description="Helical" evidence="12">
    <location>
        <begin position="470"/>
        <end position="491"/>
    </location>
</feature>
<organism evidence="15 16">
    <name type="scientific">Geomonas oryzisoli</name>
    <dbReference type="NCBI Taxonomy" id="2847992"/>
    <lineage>
        <taxon>Bacteria</taxon>
        <taxon>Pseudomonadati</taxon>
        <taxon>Thermodesulfobacteriota</taxon>
        <taxon>Desulfuromonadia</taxon>
        <taxon>Geobacterales</taxon>
        <taxon>Geobacteraceae</taxon>
        <taxon>Geomonas</taxon>
    </lineage>
</organism>
<feature type="transmembrane region" description="Helical" evidence="12">
    <location>
        <begin position="558"/>
        <end position="575"/>
    </location>
</feature>
<evidence type="ECO:0000256" key="12">
    <source>
        <dbReference type="SAM" id="Phobius"/>
    </source>
</evidence>